<reference evidence="1" key="1">
    <citation type="submission" date="2024-02" db="EMBL/GenBank/DDBJ databases">
        <title>Metagenome Assembled Genome of Zalaria obscura JY119.</title>
        <authorList>
            <person name="Vighnesh L."/>
            <person name="Jagadeeshwari U."/>
            <person name="Venkata Ramana C."/>
            <person name="Sasikala C."/>
        </authorList>
    </citation>
    <scope>NUCLEOTIDE SEQUENCE</scope>
    <source>
        <strain evidence="1">JY119</strain>
    </source>
</reference>
<evidence type="ECO:0000313" key="1">
    <source>
        <dbReference type="EMBL" id="KAK8220141.1"/>
    </source>
</evidence>
<gene>
    <name evidence="1" type="ORF">M8818_000557</name>
</gene>
<sequence length="186" mass="20745">MHTFYHVIMVELFRPFVKATLGASSSLLMPPDCYADQITTGSILQLQRLIHHYRVQYTGPPVNVFMEASLLCVAFATLPHLQDPESNFSFCLSVTMLAEMAQSFPVIQYVLKHIRAAVVSRGIVLPPEAQAVFVELDRNRPRNRTALDGRQSPPAPVNLEVSVTDLEATKMKNLVRGTGRINLNDP</sequence>
<name>A0ACC3SPC7_9PEZI</name>
<keyword evidence="2" id="KW-1185">Reference proteome</keyword>
<evidence type="ECO:0000313" key="2">
    <source>
        <dbReference type="Proteomes" id="UP001320706"/>
    </source>
</evidence>
<protein>
    <submittedName>
        <fullName evidence="1">Uncharacterized protein</fullName>
    </submittedName>
</protein>
<comment type="caution">
    <text evidence="1">The sequence shown here is derived from an EMBL/GenBank/DDBJ whole genome shotgun (WGS) entry which is preliminary data.</text>
</comment>
<organism evidence="1 2">
    <name type="scientific">Zalaria obscura</name>
    <dbReference type="NCBI Taxonomy" id="2024903"/>
    <lineage>
        <taxon>Eukaryota</taxon>
        <taxon>Fungi</taxon>
        <taxon>Dikarya</taxon>
        <taxon>Ascomycota</taxon>
        <taxon>Pezizomycotina</taxon>
        <taxon>Dothideomycetes</taxon>
        <taxon>Dothideomycetidae</taxon>
        <taxon>Dothideales</taxon>
        <taxon>Zalariaceae</taxon>
        <taxon>Zalaria</taxon>
    </lineage>
</organism>
<accession>A0ACC3SPC7</accession>
<proteinExistence type="predicted"/>
<dbReference type="Proteomes" id="UP001320706">
    <property type="component" value="Unassembled WGS sequence"/>
</dbReference>
<dbReference type="EMBL" id="JAMKPW020000002">
    <property type="protein sequence ID" value="KAK8220141.1"/>
    <property type="molecule type" value="Genomic_DNA"/>
</dbReference>